<evidence type="ECO:0000313" key="3">
    <source>
        <dbReference type="Proteomes" id="UP001226691"/>
    </source>
</evidence>
<accession>A0ABU0TU34</accession>
<feature type="transmembrane region" description="Helical" evidence="1">
    <location>
        <begin position="325"/>
        <end position="344"/>
    </location>
</feature>
<reference evidence="2 3" key="1">
    <citation type="submission" date="2023-07" db="EMBL/GenBank/DDBJ databases">
        <title>Functional and genomic diversity of the sorghum phyllosphere microbiome.</title>
        <authorList>
            <person name="Shade A."/>
        </authorList>
    </citation>
    <scope>NUCLEOTIDE SEQUENCE [LARGE SCALE GENOMIC DNA]</scope>
    <source>
        <strain evidence="2 3">SORGH_AS_1207</strain>
    </source>
</reference>
<dbReference type="RefSeq" id="WP_307482376.1">
    <property type="nucleotide sequence ID" value="NZ_JAUTBF010000001.1"/>
</dbReference>
<keyword evidence="1" id="KW-0812">Transmembrane</keyword>
<keyword evidence="1" id="KW-1133">Transmembrane helix</keyword>
<evidence type="ECO:0000256" key="1">
    <source>
        <dbReference type="SAM" id="Phobius"/>
    </source>
</evidence>
<proteinExistence type="predicted"/>
<feature type="transmembrane region" description="Helical" evidence="1">
    <location>
        <begin position="171"/>
        <end position="195"/>
    </location>
</feature>
<protein>
    <submittedName>
        <fullName evidence="2">ABC-type transport system involved in multi-copper enzyme maturation permease subunit</fullName>
    </submittedName>
</protein>
<feature type="transmembrane region" description="Helical" evidence="1">
    <location>
        <begin position="136"/>
        <end position="164"/>
    </location>
</feature>
<sequence length="361" mass="38328">MRPLRLRTIIGIELRQRVRSAGWYVLLGIFAVILLGVMVLSFAAFSLWTGGNEWFFSLVIMLVLLLVLLVSPTLSGSAVNGDRDAATLAPVQVTLATTTEIVLGKFLAAWISGLAFLVVAVPFLIVSTFAGSLNPAVILSSLGILIVEVGIVAAIGVGFSAVVARPIFSVAATYLVVAALAVGTLIAFGLGGVALRSEQVTINRDVDWDAVPPGCEPGGTTRYADCPSYDQLACVERSSVNEIPRYDRVWWFLAANPFVILADATPPTYRDGYPSDMFSSIASGVRSAQIAPEPTVTYDSCASASGYMQPYSTTEEQIAGTAPSWFVGLLLQAVIAGGLLWWGVARTRTPAKRLPPGTRIA</sequence>
<keyword evidence="3" id="KW-1185">Reference proteome</keyword>
<feature type="transmembrane region" description="Helical" evidence="1">
    <location>
        <begin position="21"/>
        <end position="48"/>
    </location>
</feature>
<comment type="caution">
    <text evidence="2">The sequence shown here is derived from an EMBL/GenBank/DDBJ whole genome shotgun (WGS) entry which is preliminary data.</text>
</comment>
<keyword evidence="1" id="KW-0472">Membrane</keyword>
<feature type="transmembrane region" description="Helical" evidence="1">
    <location>
        <begin position="107"/>
        <end position="130"/>
    </location>
</feature>
<evidence type="ECO:0000313" key="2">
    <source>
        <dbReference type="EMBL" id="MDQ1123175.1"/>
    </source>
</evidence>
<dbReference type="EMBL" id="JAUTBF010000001">
    <property type="protein sequence ID" value="MDQ1123175.1"/>
    <property type="molecule type" value="Genomic_DNA"/>
</dbReference>
<dbReference type="Proteomes" id="UP001226691">
    <property type="component" value="Unassembled WGS sequence"/>
</dbReference>
<gene>
    <name evidence="2" type="ORF">QE412_001748</name>
</gene>
<organism evidence="2 3">
    <name type="scientific">Microbacterium trichothecenolyticum</name>
    <name type="common">Aureobacterium trichothecenolyticum</name>
    <dbReference type="NCBI Taxonomy" id="69370"/>
    <lineage>
        <taxon>Bacteria</taxon>
        <taxon>Bacillati</taxon>
        <taxon>Actinomycetota</taxon>
        <taxon>Actinomycetes</taxon>
        <taxon>Micrococcales</taxon>
        <taxon>Microbacteriaceae</taxon>
        <taxon>Microbacterium</taxon>
    </lineage>
</organism>
<feature type="transmembrane region" description="Helical" evidence="1">
    <location>
        <begin position="54"/>
        <end position="74"/>
    </location>
</feature>
<name>A0ABU0TU34_MICTR</name>